<keyword evidence="2" id="KW-1185">Reference proteome</keyword>
<reference evidence="2" key="1">
    <citation type="journal article" date="2021" name="Science">
        <title>Hunting the eagle killer: A cyanobacterial neurotoxin causes vacuolar myelinopathy.</title>
        <authorList>
            <person name="Breinlinger S."/>
            <person name="Phillips T.J."/>
            <person name="Haram B.N."/>
            <person name="Mares J."/>
            <person name="Martinez Yerena J.A."/>
            <person name="Hrouzek P."/>
            <person name="Sobotka R."/>
            <person name="Henderson W.M."/>
            <person name="Schmieder P."/>
            <person name="Williams S.M."/>
            <person name="Lauderdale J.D."/>
            <person name="Wilde H.D."/>
            <person name="Gerrin W."/>
            <person name="Kust A."/>
            <person name="Washington J.W."/>
            <person name="Wagner C."/>
            <person name="Geier B."/>
            <person name="Liebeke M."/>
            <person name="Enke H."/>
            <person name="Niedermeyer T.H.J."/>
            <person name="Wilde S.B."/>
        </authorList>
    </citation>
    <scope>NUCLEOTIDE SEQUENCE [LARGE SCALE GENOMIC DNA]</scope>
    <source>
        <strain evidence="2">Thurmond2011</strain>
    </source>
</reference>
<accession>A0AAP5M4R9</accession>
<proteinExistence type="predicted"/>
<dbReference type="AlphaFoldDB" id="A0AAP5M4R9"/>
<dbReference type="Proteomes" id="UP000667802">
    <property type="component" value="Unassembled WGS sequence"/>
</dbReference>
<organism evidence="1 2">
    <name type="scientific">Aetokthonos hydrillicola Thurmond2011</name>
    <dbReference type="NCBI Taxonomy" id="2712845"/>
    <lineage>
        <taxon>Bacteria</taxon>
        <taxon>Bacillati</taxon>
        <taxon>Cyanobacteriota</taxon>
        <taxon>Cyanophyceae</taxon>
        <taxon>Nostocales</taxon>
        <taxon>Hapalosiphonaceae</taxon>
        <taxon>Aetokthonos</taxon>
    </lineage>
</organism>
<protein>
    <submittedName>
        <fullName evidence="1">Uncharacterized protein</fullName>
    </submittedName>
</protein>
<evidence type="ECO:0000313" key="1">
    <source>
        <dbReference type="EMBL" id="MDR9895101.1"/>
    </source>
</evidence>
<sequence length="217" mass="25039">MFGQRILFENVSNLAVDNELNNSRDIDSTEADGNQQVYPFLRRLCMQAKQISQIIAYIWRWAEEDVNEFSEQVDAAKRLKRYFDNPNEPGKDKKPERLKKLLSTDPRKFLDGKSDLEEGELLVKVFGEDRIRTDNFPIFTQEEASIYLFTVNVNAFQGSLADPDVNGRRLIKFQIPYPPSPKLGEATVTKQELEEWISNTENDVFFADSPYIPTTCS</sequence>
<dbReference type="RefSeq" id="WP_208338600.1">
    <property type="nucleotide sequence ID" value="NZ_CAWQFN010000191.1"/>
</dbReference>
<name>A0AAP5M4R9_9CYAN</name>
<dbReference type="EMBL" id="JAALHA020000004">
    <property type="protein sequence ID" value="MDR9895101.1"/>
    <property type="molecule type" value="Genomic_DNA"/>
</dbReference>
<comment type="caution">
    <text evidence="1">The sequence shown here is derived from an EMBL/GenBank/DDBJ whole genome shotgun (WGS) entry which is preliminary data.</text>
</comment>
<evidence type="ECO:0000313" key="2">
    <source>
        <dbReference type="Proteomes" id="UP000667802"/>
    </source>
</evidence>
<gene>
    <name evidence="1" type="ORF">G7B40_011055</name>
</gene>